<dbReference type="Gene3D" id="2.10.50.30">
    <property type="entry name" value="GPCR, family 3, nine cysteines domain"/>
    <property type="match status" value="1"/>
</dbReference>
<dbReference type="Proteomes" id="UP001295444">
    <property type="component" value="Chromosome 06"/>
</dbReference>
<dbReference type="InterPro" id="IPR017978">
    <property type="entry name" value="GPCR_3_C"/>
</dbReference>
<feature type="transmembrane region" description="Helical" evidence="9">
    <location>
        <begin position="235"/>
        <end position="258"/>
    </location>
</feature>
<evidence type="ECO:0000256" key="4">
    <source>
        <dbReference type="ARBA" id="ARBA00022989"/>
    </source>
</evidence>
<keyword evidence="7" id="KW-0325">Glycoprotein</keyword>
<evidence type="ECO:0000256" key="1">
    <source>
        <dbReference type="ARBA" id="ARBA00004651"/>
    </source>
</evidence>
<dbReference type="InterPro" id="IPR000068">
    <property type="entry name" value="GPCR_3_Ca_sens_rcpt-rel"/>
</dbReference>
<dbReference type="PROSITE" id="PS00981">
    <property type="entry name" value="G_PROTEIN_RECEP_F3_3"/>
    <property type="match status" value="1"/>
</dbReference>
<dbReference type="GO" id="GO:0005886">
    <property type="term" value="C:plasma membrane"/>
    <property type="evidence" value="ECO:0007669"/>
    <property type="project" value="UniProtKB-SubCell"/>
</dbReference>
<keyword evidence="6 9" id="KW-0472">Membrane</keyword>
<dbReference type="InterPro" id="IPR004073">
    <property type="entry name" value="GPCR_3_vmron_rcpt_2"/>
</dbReference>
<dbReference type="PANTHER" id="PTHR24061:SF588">
    <property type="entry name" value="VOMERONASAL TYPE-2 RECEPTOR 26"/>
    <property type="match status" value="1"/>
</dbReference>
<feature type="transmembrane region" description="Helical" evidence="9">
    <location>
        <begin position="296"/>
        <end position="318"/>
    </location>
</feature>
<dbReference type="EMBL" id="OW240917">
    <property type="protein sequence ID" value="CAH2299342.1"/>
    <property type="molecule type" value="Genomic_DNA"/>
</dbReference>
<protein>
    <submittedName>
        <fullName evidence="11">Vomeronasal type-2 receptor 26-like</fullName>
    </submittedName>
</protein>
<name>A0AAD1WCQ3_PELCU</name>
<feature type="domain" description="G-protein coupled receptors family 3 profile" evidence="10">
    <location>
        <begin position="76"/>
        <end position="326"/>
    </location>
</feature>
<comment type="subcellular location">
    <subcellularLocation>
        <location evidence="1">Cell membrane</location>
        <topology evidence="1">Multi-pass membrane protein</topology>
    </subcellularLocation>
</comment>
<feature type="transmembrane region" description="Helical" evidence="9">
    <location>
        <begin position="190"/>
        <end position="209"/>
    </location>
</feature>
<dbReference type="PRINTS" id="PR00248">
    <property type="entry name" value="GPCRMGR"/>
</dbReference>
<feature type="transmembrane region" description="Helical" evidence="9">
    <location>
        <begin position="146"/>
        <end position="170"/>
    </location>
</feature>
<feature type="transmembrane region" description="Helical" evidence="9">
    <location>
        <begin position="75"/>
        <end position="101"/>
    </location>
</feature>
<keyword evidence="2" id="KW-1003">Cell membrane</keyword>
<gene>
    <name evidence="11" type="ORF">PECUL_23A061167</name>
</gene>
<dbReference type="AlphaFoldDB" id="A0AAD1WCQ3"/>
<keyword evidence="8" id="KW-0807">Transducer</keyword>
<feature type="transmembrane region" description="Helical" evidence="9">
    <location>
        <begin position="270"/>
        <end position="290"/>
    </location>
</feature>
<keyword evidence="4 9" id="KW-1133">Transmembrane helix</keyword>
<dbReference type="InterPro" id="IPR038550">
    <property type="entry name" value="GPCR_3_9-Cys_sf"/>
</dbReference>
<dbReference type="PANTHER" id="PTHR24061">
    <property type="entry name" value="CALCIUM-SENSING RECEPTOR-RELATED"/>
    <property type="match status" value="1"/>
</dbReference>
<evidence type="ECO:0000256" key="6">
    <source>
        <dbReference type="ARBA" id="ARBA00023136"/>
    </source>
</evidence>
<reference evidence="11" key="1">
    <citation type="submission" date="2022-03" db="EMBL/GenBank/DDBJ databases">
        <authorList>
            <person name="Alioto T."/>
            <person name="Alioto T."/>
            <person name="Gomez Garrido J."/>
        </authorList>
    </citation>
    <scope>NUCLEOTIDE SEQUENCE</scope>
</reference>
<keyword evidence="11" id="KW-0675">Receptor</keyword>
<feature type="transmembrane region" description="Helical" evidence="9">
    <location>
        <begin position="113"/>
        <end position="134"/>
    </location>
</feature>
<feature type="non-terminal residue" evidence="11">
    <location>
        <position position="363"/>
    </location>
</feature>
<accession>A0AAD1WCQ3</accession>
<evidence type="ECO:0000256" key="8">
    <source>
        <dbReference type="ARBA" id="ARBA00023224"/>
    </source>
</evidence>
<dbReference type="PRINTS" id="PR01535">
    <property type="entry name" value="VOMERONASL2R"/>
</dbReference>
<keyword evidence="5" id="KW-0297">G-protein coupled receptor</keyword>
<evidence type="ECO:0000313" key="12">
    <source>
        <dbReference type="Proteomes" id="UP001295444"/>
    </source>
</evidence>
<evidence type="ECO:0000256" key="3">
    <source>
        <dbReference type="ARBA" id="ARBA00022692"/>
    </source>
</evidence>
<sequence length="363" mass="40857">LFAYASPLCQEALGGYRGYQGYAFSCIATRNGSYILVPSSDSENCMKCPNNEWPNKKKDQCIPKLVEFLSYNDDAIAAIFSFVSVLFFFKTIWILVIFYLYRNTAIVKANNKNLSFVFLVSIMQSFLCVFLFLGRPVNITCIIRQSMFTIIFSIAISSVLGKTIMIYVVFKASKPGSTWRKWVNMKISNYVVLIFSSVQLIINIFWLAVSPPFVELDMHSYQDRIVIQCNEGSAVAFYCVLGYMGLLAAVSFFIAFLARKLPDSFNEAKYITFSMLVFCSVWIAMIPAYLSTNGKYLVAVEIFAILTSSAGLLVGIFFPKCYIILLPAVSSILCKTSTEWPSCKDDCKVKLTIRDLIMCTGRG</sequence>
<dbReference type="GO" id="GO:0004930">
    <property type="term" value="F:G protein-coupled receptor activity"/>
    <property type="evidence" value="ECO:0007669"/>
    <property type="project" value="UniProtKB-KW"/>
</dbReference>
<keyword evidence="3 9" id="KW-0812">Transmembrane</keyword>
<dbReference type="Pfam" id="PF00003">
    <property type="entry name" value="7tm_3"/>
    <property type="match status" value="1"/>
</dbReference>
<organism evidence="11 12">
    <name type="scientific">Pelobates cultripes</name>
    <name type="common">Western spadefoot toad</name>
    <dbReference type="NCBI Taxonomy" id="61616"/>
    <lineage>
        <taxon>Eukaryota</taxon>
        <taxon>Metazoa</taxon>
        <taxon>Chordata</taxon>
        <taxon>Craniata</taxon>
        <taxon>Vertebrata</taxon>
        <taxon>Euteleostomi</taxon>
        <taxon>Amphibia</taxon>
        <taxon>Batrachia</taxon>
        <taxon>Anura</taxon>
        <taxon>Pelobatoidea</taxon>
        <taxon>Pelobatidae</taxon>
        <taxon>Pelobates</taxon>
    </lineage>
</organism>
<proteinExistence type="predicted"/>
<dbReference type="InterPro" id="IPR017979">
    <property type="entry name" value="GPCR_3_CS"/>
</dbReference>
<evidence type="ECO:0000256" key="5">
    <source>
        <dbReference type="ARBA" id="ARBA00023040"/>
    </source>
</evidence>
<keyword evidence="12" id="KW-1185">Reference proteome</keyword>
<dbReference type="PROSITE" id="PS50259">
    <property type="entry name" value="G_PROTEIN_RECEP_F3_4"/>
    <property type="match status" value="1"/>
</dbReference>
<dbReference type="InterPro" id="IPR000337">
    <property type="entry name" value="GPCR_3"/>
</dbReference>
<feature type="non-terminal residue" evidence="11">
    <location>
        <position position="1"/>
    </location>
</feature>
<evidence type="ECO:0000256" key="7">
    <source>
        <dbReference type="ARBA" id="ARBA00023180"/>
    </source>
</evidence>
<evidence type="ECO:0000256" key="2">
    <source>
        <dbReference type="ARBA" id="ARBA00022475"/>
    </source>
</evidence>
<evidence type="ECO:0000313" key="11">
    <source>
        <dbReference type="EMBL" id="CAH2299342.1"/>
    </source>
</evidence>
<evidence type="ECO:0000256" key="9">
    <source>
        <dbReference type="SAM" id="Phobius"/>
    </source>
</evidence>
<evidence type="ECO:0000259" key="10">
    <source>
        <dbReference type="PROSITE" id="PS50259"/>
    </source>
</evidence>